<organism evidence="1 2">
    <name type="scientific">Polarella glacialis</name>
    <name type="common">Dinoflagellate</name>
    <dbReference type="NCBI Taxonomy" id="89957"/>
    <lineage>
        <taxon>Eukaryota</taxon>
        <taxon>Sar</taxon>
        <taxon>Alveolata</taxon>
        <taxon>Dinophyceae</taxon>
        <taxon>Suessiales</taxon>
        <taxon>Suessiaceae</taxon>
        <taxon>Polarella</taxon>
    </lineage>
</organism>
<dbReference type="AlphaFoldDB" id="A0A813G7L6"/>
<evidence type="ECO:0000313" key="2">
    <source>
        <dbReference type="Proteomes" id="UP000654075"/>
    </source>
</evidence>
<name>A0A813G7L6_POLGL</name>
<gene>
    <name evidence="1" type="ORF">PGLA1383_LOCUS36448</name>
</gene>
<keyword evidence="2" id="KW-1185">Reference proteome</keyword>
<evidence type="ECO:0000313" key="1">
    <source>
        <dbReference type="EMBL" id="CAE8618850.1"/>
    </source>
</evidence>
<protein>
    <submittedName>
        <fullName evidence="1">Uncharacterized protein</fullName>
    </submittedName>
</protein>
<feature type="non-terminal residue" evidence="1">
    <location>
        <position position="1"/>
    </location>
</feature>
<dbReference type="Proteomes" id="UP000654075">
    <property type="component" value="Unassembled WGS sequence"/>
</dbReference>
<sequence length="168" mass="18082">AGSAGAGAEDGAFGAVGRLLSQIRARKLTVKELGSTGNYACAMQACGRAGGLRWQIALDSLRSLASEEEKNIGRARRSQALTEDLELDMLGFVGEWSDSLGNDVRVVSSGRGIEVKLQKANGRGKEISLTIKKAGASFECGHYDLDDRGSHENKVVWRDRRRRDSSSV</sequence>
<proteinExistence type="predicted"/>
<dbReference type="EMBL" id="CAJNNV010026711">
    <property type="protein sequence ID" value="CAE8618850.1"/>
    <property type="molecule type" value="Genomic_DNA"/>
</dbReference>
<accession>A0A813G7L6</accession>
<feature type="non-terminal residue" evidence="1">
    <location>
        <position position="168"/>
    </location>
</feature>
<comment type="caution">
    <text evidence="1">The sequence shown here is derived from an EMBL/GenBank/DDBJ whole genome shotgun (WGS) entry which is preliminary data.</text>
</comment>
<reference evidence="1" key="1">
    <citation type="submission" date="2021-02" db="EMBL/GenBank/DDBJ databases">
        <authorList>
            <person name="Dougan E. K."/>
            <person name="Rhodes N."/>
            <person name="Thang M."/>
            <person name="Chan C."/>
        </authorList>
    </citation>
    <scope>NUCLEOTIDE SEQUENCE</scope>
</reference>